<evidence type="ECO:0000256" key="2">
    <source>
        <dbReference type="ARBA" id="ARBA00012411"/>
    </source>
</evidence>
<dbReference type="InterPro" id="IPR000719">
    <property type="entry name" value="Prot_kinase_dom"/>
</dbReference>
<evidence type="ECO:0000256" key="1">
    <source>
        <dbReference type="ARBA" id="ARBA00001946"/>
    </source>
</evidence>
<dbReference type="Pfam" id="PF00069">
    <property type="entry name" value="Pkinase"/>
    <property type="match status" value="1"/>
</dbReference>
<keyword evidence="3" id="KW-0723">Serine/threonine-protein kinase</keyword>
<dbReference type="AlphaFoldDB" id="A0A9W9LW05"/>
<dbReference type="FunFam" id="1.10.510.10:FF:000049">
    <property type="entry name" value="Mitogen-activated protein kinase"/>
    <property type="match status" value="1"/>
</dbReference>
<keyword evidence="6 11" id="KW-0418">Kinase</keyword>
<dbReference type="InterPro" id="IPR011009">
    <property type="entry name" value="Kinase-like_dom_sf"/>
</dbReference>
<protein>
    <recommendedName>
        <fullName evidence="2">mitogen-activated protein kinase</fullName>
        <ecNumber evidence="2">2.7.11.24</ecNumber>
    </recommendedName>
</protein>
<dbReference type="Gene3D" id="1.10.510.10">
    <property type="entry name" value="Transferase(Phosphotransferase) domain 1"/>
    <property type="match status" value="1"/>
</dbReference>
<dbReference type="EC" id="2.7.11.24" evidence="2"/>
<accession>A0A9W9LW05</accession>
<evidence type="ECO:0000256" key="3">
    <source>
        <dbReference type="ARBA" id="ARBA00022527"/>
    </source>
</evidence>
<comment type="caution">
    <text evidence="11">The sequence shown here is derived from an EMBL/GenBank/DDBJ whole genome shotgun (WGS) entry which is preliminary data.</text>
</comment>
<keyword evidence="5" id="KW-0547">Nucleotide-binding</keyword>
<sequence length="405" mass="45654">MAEFTTTKILNVAFELTTRYTEPKPVELDIAGLVCSAQDRLGRGLVAIKKITQPFGSAALAKKALREIKLLRYLQHENIVSLHDVFLSPGEDLYIVTPLMWTNLQTLLAKGPIANEFTQYFLYQILRGLKYVHSAGLIHRHLKPGNILIDENCDLKISDFGLARLQEPHMTGYVAPRHYRAPEIMLTWQTYSGQVDIWSTACIFAEMLQGRPLFPGSSHVDQLQLIVQLLGNPPSHVVDTINNKHTKGYVQSLPRFERKKISSILLDADPTAIDLLDKMLVFDATERVSAKEALAHPYLAQYHDPSDEPEVEHRFDWSFDNGSDVPDARRIMVYQEVVGFRQQALQIARGIPVSNVNFCGASQYHTPESIPSKPVESEPGLENEGSSLEAEFLEKFLSPIYLDED</sequence>
<comment type="similarity">
    <text evidence="8">Belongs to the protein kinase superfamily. Ser/Thr protein kinase family. MAP kinase subfamily.</text>
</comment>
<evidence type="ECO:0000256" key="7">
    <source>
        <dbReference type="ARBA" id="ARBA00022840"/>
    </source>
</evidence>
<dbReference type="PRINTS" id="PR01773">
    <property type="entry name" value="P38MAPKINASE"/>
</dbReference>
<proteinExistence type="inferred from homology"/>
<evidence type="ECO:0000313" key="11">
    <source>
        <dbReference type="EMBL" id="KAJ5178867.1"/>
    </source>
</evidence>
<evidence type="ECO:0000256" key="8">
    <source>
        <dbReference type="ARBA" id="ARBA00061056"/>
    </source>
</evidence>
<evidence type="ECO:0000259" key="10">
    <source>
        <dbReference type="PROSITE" id="PS50011"/>
    </source>
</evidence>
<evidence type="ECO:0000256" key="5">
    <source>
        <dbReference type="ARBA" id="ARBA00022741"/>
    </source>
</evidence>
<reference evidence="11" key="2">
    <citation type="journal article" date="2023" name="IMA Fungus">
        <title>Comparative genomic study of the Penicillium genus elucidates a diverse pangenome and 15 lateral gene transfer events.</title>
        <authorList>
            <person name="Petersen C."/>
            <person name="Sorensen T."/>
            <person name="Nielsen M.R."/>
            <person name="Sondergaard T.E."/>
            <person name="Sorensen J.L."/>
            <person name="Fitzpatrick D.A."/>
            <person name="Frisvad J.C."/>
            <person name="Nielsen K.L."/>
        </authorList>
    </citation>
    <scope>NUCLEOTIDE SEQUENCE</scope>
    <source>
        <strain evidence="11">IBT 21917</strain>
    </source>
</reference>
<gene>
    <name evidence="11" type="ORF">N7492_002077</name>
</gene>
<dbReference type="Gene3D" id="3.30.200.20">
    <property type="entry name" value="Phosphorylase Kinase, domain 1"/>
    <property type="match status" value="1"/>
</dbReference>
<dbReference type="Proteomes" id="UP001146351">
    <property type="component" value="Unassembled WGS sequence"/>
</dbReference>
<dbReference type="PROSITE" id="PS50011">
    <property type="entry name" value="PROTEIN_KINASE_DOM"/>
    <property type="match status" value="1"/>
</dbReference>
<organism evidence="11 12">
    <name type="scientific">Penicillium capsulatum</name>
    <dbReference type="NCBI Taxonomy" id="69766"/>
    <lineage>
        <taxon>Eukaryota</taxon>
        <taxon>Fungi</taxon>
        <taxon>Dikarya</taxon>
        <taxon>Ascomycota</taxon>
        <taxon>Pezizomycotina</taxon>
        <taxon>Eurotiomycetes</taxon>
        <taxon>Eurotiomycetidae</taxon>
        <taxon>Eurotiales</taxon>
        <taxon>Aspergillaceae</taxon>
        <taxon>Penicillium</taxon>
    </lineage>
</organism>
<keyword evidence="4" id="KW-0808">Transferase</keyword>
<feature type="region of interest" description="Disordered" evidence="9">
    <location>
        <begin position="366"/>
        <end position="385"/>
    </location>
</feature>
<dbReference type="GO" id="GO:0004707">
    <property type="term" value="F:MAP kinase activity"/>
    <property type="evidence" value="ECO:0007669"/>
    <property type="project" value="UniProtKB-EC"/>
</dbReference>
<dbReference type="EMBL" id="JAPQKO010000002">
    <property type="protein sequence ID" value="KAJ5178867.1"/>
    <property type="molecule type" value="Genomic_DNA"/>
</dbReference>
<feature type="domain" description="Protein kinase" evidence="10">
    <location>
        <begin position="20"/>
        <end position="299"/>
    </location>
</feature>
<dbReference type="GO" id="GO:0005524">
    <property type="term" value="F:ATP binding"/>
    <property type="evidence" value="ECO:0007669"/>
    <property type="project" value="UniProtKB-KW"/>
</dbReference>
<keyword evidence="12" id="KW-1185">Reference proteome</keyword>
<evidence type="ECO:0000256" key="4">
    <source>
        <dbReference type="ARBA" id="ARBA00022679"/>
    </source>
</evidence>
<evidence type="ECO:0000256" key="6">
    <source>
        <dbReference type="ARBA" id="ARBA00022777"/>
    </source>
</evidence>
<dbReference type="InterPro" id="IPR050117">
    <property type="entry name" value="MAPK"/>
</dbReference>
<dbReference type="OrthoDB" id="192887at2759"/>
<dbReference type="PANTHER" id="PTHR24055">
    <property type="entry name" value="MITOGEN-ACTIVATED PROTEIN KINASE"/>
    <property type="match status" value="1"/>
</dbReference>
<dbReference type="SUPFAM" id="SSF56112">
    <property type="entry name" value="Protein kinase-like (PK-like)"/>
    <property type="match status" value="1"/>
</dbReference>
<dbReference type="InterPro" id="IPR008352">
    <property type="entry name" value="MAPK_HOG-like"/>
</dbReference>
<comment type="cofactor">
    <cofactor evidence="1">
        <name>Mg(2+)</name>
        <dbReference type="ChEBI" id="CHEBI:18420"/>
    </cofactor>
</comment>
<reference evidence="11" key="1">
    <citation type="submission" date="2022-11" db="EMBL/GenBank/DDBJ databases">
        <authorList>
            <person name="Petersen C."/>
        </authorList>
    </citation>
    <scope>NUCLEOTIDE SEQUENCE</scope>
    <source>
        <strain evidence="11">IBT 21917</strain>
    </source>
</reference>
<evidence type="ECO:0000256" key="9">
    <source>
        <dbReference type="SAM" id="MobiDB-lite"/>
    </source>
</evidence>
<evidence type="ECO:0000313" key="12">
    <source>
        <dbReference type="Proteomes" id="UP001146351"/>
    </source>
</evidence>
<name>A0A9W9LW05_9EURO</name>
<keyword evidence="7" id="KW-0067">ATP-binding</keyword>